<dbReference type="GeneID" id="28800602"/>
<protein>
    <submittedName>
        <fullName evidence="1">Uncharacterized protein</fullName>
    </submittedName>
</protein>
<keyword evidence="2" id="KW-1185">Reference proteome</keyword>
<dbReference type="RefSeq" id="YP_009274560.1">
    <property type="nucleotide sequence ID" value="NC_030917.1"/>
</dbReference>
<dbReference type="EMBL" id="KU998245">
    <property type="protein sequence ID" value="ANA86477.1"/>
    <property type="molecule type" value="Genomic_DNA"/>
</dbReference>
<reference evidence="2" key="1">
    <citation type="submission" date="2016-03" db="EMBL/GenBank/DDBJ databases">
        <authorList>
            <person name="Ploux O."/>
        </authorList>
    </citation>
    <scope>NUCLEOTIDE SEQUENCE [LARGE SCALE GENOMIC DNA]</scope>
</reference>
<organism evidence="1 2">
    <name type="scientific">Gordonia phage OneUp</name>
    <dbReference type="NCBI Taxonomy" id="1838074"/>
    <lineage>
        <taxon>Viruses</taxon>
        <taxon>Duplodnaviria</taxon>
        <taxon>Heunggongvirae</taxon>
        <taxon>Uroviricota</taxon>
        <taxon>Caudoviricetes</taxon>
        <taxon>Oneupvirus</taxon>
        <taxon>Oneupvirus oneup</taxon>
    </lineage>
</organism>
<dbReference type="Proteomes" id="UP000204609">
    <property type="component" value="Segment"/>
</dbReference>
<evidence type="ECO:0000313" key="2">
    <source>
        <dbReference type="Proteomes" id="UP000204609"/>
    </source>
</evidence>
<sequence>MTTPAETIFNSDLFGAIVQQQVADAQATQDALDRHHNNTRAQLDWLRAELEHYAFSQDSKLAESKLLSILNRSYKVTADHMKEVY</sequence>
<evidence type="ECO:0000313" key="1">
    <source>
        <dbReference type="EMBL" id="ANA86477.1"/>
    </source>
</evidence>
<accession>A0A166Y9K9</accession>
<gene>
    <name evidence="1" type="primary">144</name>
    <name evidence="1" type="ORF">PBI_ONEUP_144</name>
</gene>
<proteinExistence type="predicted"/>
<dbReference type="OrthoDB" id="29099at10239"/>
<dbReference type="KEGG" id="vg:28800602"/>
<name>A0A166Y9K9_9CAUD</name>